<reference evidence="2 3" key="1">
    <citation type="submission" date="2014-04" db="EMBL/GenBank/DDBJ databases">
        <title>Characterization and application of a salt tolerant electro-active bacterium.</title>
        <authorList>
            <person name="Yang L."/>
            <person name="Wei S."/>
            <person name="Tay Q.X.M."/>
        </authorList>
    </citation>
    <scope>NUCLEOTIDE SEQUENCE [LARGE SCALE GENOMIC DNA]</scope>
    <source>
        <strain evidence="2 3">LY1</strain>
    </source>
</reference>
<evidence type="ECO:0000313" key="2">
    <source>
        <dbReference type="EMBL" id="KEO74631.1"/>
    </source>
</evidence>
<dbReference type="PROSITE" id="PS51257">
    <property type="entry name" value="PROKAR_LIPOPROTEIN"/>
    <property type="match status" value="1"/>
</dbReference>
<accession>A0A074KXE3</accession>
<evidence type="ECO:0008006" key="4">
    <source>
        <dbReference type="Google" id="ProtNLM"/>
    </source>
</evidence>
<evidence type="ECO:0000313" key="3">
    <source>
        <dbReference type="Proteomes" id="UP000027821"/>
    </source>
</evidence>
<dbReference type="AlphaFoldDB" id="A0A074KXE3"/>
<gene>
    <name evidence="2" type="ORF">EL17_02860</name>
</gene>
<organism evidence="2 3">
    <name type="scientific">Anditalea andensis</name>
    <dbReference type="NCBI Taxonomy" id="1048983"/>
    <lineage>
        <taxon>Bacteria</taxon>
        <taxon>Pseudomonadati</taxon>
        <taxon>Bacteroidota</taxon>
        <taxon>Cytophagia</taxon>
        <taxon>Cytophagales</taxon>
        <taxon>Cytophagaceae</taxon>
        <taxon>Anditalea</taxon>
    </lineage>
</organism>
<evidence type="ECO:0000256" key="1">
    <source>
        <dbReference type="SAM" id="SignalP"/>
    </source>
</evidence>
<dbReference type="Pfam" id="PF14125">
    <property type="entry name" value="DUF4292"/>
    <property type="match status" value="1"/>
</dbReference>
<dbReference type="Proteomes" id="UP000027821">
    <property type="component" value="Unassembled WGS sequence"/>
</dbReference>
<dbReference type="RefSeq" id="WP_035070610.1">
    <property type="nucleotide sequence ID" value="NZ_JMIH01000014.1"/>
</dbReference>
<dbReference type="OrthoDB" id="849114at2"/>
<name>A0A074KXE3_9BACT</name>
<comment type="caution">
    <text evidence="2">The sequence shown here is derived from an EMBL/GenBank/DDBJ whole genome shotgun (WGS) entry which is preliminary data.</text>
</comment>
<proteinExistence type="predicted"/>
<sequence>MNKFLRFSYLILVLVIAASCARRPNLYTSDEIMEEFTPAYLEFTYLTARARVVLEEPNGKTTRGTLNLRAKKDSALWFSITPGLGIEAARGLVTQEKIQFKDRINGNAIDMTFQEFEERFGLVLSLDLFQNVLFANIPHEFSYRDRLLRVGRTFELDQRRQRMAYHSIISARHGKVQELETSSQSMNGKLSATYPEFKDLENQPFPYRMLLKLIFDPQDDNGPVETTVNLEMNRVELVDDPLTFPYNY</sequence>
<dbReference type="eggNOG" id="COG2834">
    <property type="taxonomic scope" value="Bacteria"/>
</dbReference>
<dbReference type="InterPro" id="IPR025634">
    <property type="entry name" value="DUF4292"/>
</dbReference>
<dbReference type="EMBL" id="JMIH01000014">
    <property type="protein sequence ID" value="KEO74631.1"/>
    <property type="molecule type" value="Genomic_DNA"/>
</dbReference>
<protein>
    <recommendedName>
        <fullName evidence="4">Deoxyuridine 5'-triphosphate nucleotidohydrolase</fullName>
    </recommendedName>
</protein>
<keyword evidence="1" id="KW-0732">Signal</keyword>
<feature type="signal peptide" evidence="1">
    <location>
        <begin position="1"/>
        <end position="21"/>
    </location>
</feature>
<feature type="chain" id="PRO_5001695485" description="Deoxyuridine 5'-triphosphate nucleotidohydrolase" evidence="1">
    <location>
        <begin position="22"/>
        <end position="248"/>
    </location>
</feature>
<keyword evidence="3" id="KW-1185">Reference proteome</keyword>
<dbReference type="STRING" id="1048983.EL17_02860"/>